<proteinExistence type="inferred from homology"/>
<feature type="domain" description="Glucose-methanol-choline oxidoreductase N-terminal" evidence="11">
    <location>
        <begin position="116"/>
        <end position="139"/>
    </location>
</feature>
<name>A0A1V6UPK1_9EURO</name>
<dbReference type="Gene3D" id="3.50.50.60">
    <property type="entry name" value="FAD/NAD(P)-binding domain"/>
    <property type="match status" value="1"/>
</dbReference>
<gene>
    <name evidence="13" type="ORF">PENCOP_c006G04254</name>
</gene>
<sequence length="607" mass="65910">MLFHTALVLLTLQTSSVASGPLQRRGIPFADAAFDYVVVGGGTAGSVIATRLAQNGFDVALIEAGGHYELESVAEFPPAEVLSTGSDPATSAREDWGFVTRNQPGVNRRAIHFARGKCLGGSSALNYMIYQRPTRESMELWATLVNDSSYQFDEILPFYKKSVNFTVPNTQYRAQNASADYNADAFDSDGGPLQVSYANFAEPFSSWMSLGMDAIGIDQAEDFNMGTIMGAQYCASTINPSNELRSSSEESFLSKIMPNSLTTHENTLAKKVLFDGNKRATGVQVEGLPGNTITLSASEEVIISAGAFHSPQLLMVSGVGPADQLQEHGIDIIADRPGVGQNMWDHTFFAPSYRVRVTTFTKFATDLLYAADQAVEGLVAKTGFLTSPIADFLAWEKIPWFLRSSFSPETLSELAKFPADWPEAEYISGAGYIGNASNLLAIQPKDGYQYASILGILITPLSRGNVTLQSADTSDLPVINPNWLDDQADQEVSVAIFKRIRQAFKSEAMQPVIIGEEYNPGPHVQSDDQILEFIKNNVMTIWHPSCTCKMGTSGDDMAVLDSQARVYGVDGLRVVDASAFPFLPPGHPQSTVYMLAEKIADDIIRGS</sequence>
<feature type="active site" description="Proton donor" evidence="7">
    <location>
        <position position="543"/>
    </location>
</feature>
<protein>
    <recommendedName>
        <fullName evidence="11 12">Glucose-methanol-choline oxidoreductase N-terminal domain-containing protein</fullName>
    </recommendedName>
</protein>
<evidence type="ECO:0000256" key="1">
    <source>
        <dbReference type="ARBA" id="ARBA00004191"/>
    </source>
</evidence>
<evidence type="ECO:0000313" key="14">
    <source>
        <dbReference type="Proteomes" id="UP000191500"/>
    </source>
</evidence>
<evidence type="ECO:0000256" key="5">
    <source>
        <dbReference type="ARBA" id="ARBA00022512"/>
    </source>
</evidence>
<keyword evidence="6" id="KW-0325">Glycoprotein</keyword>
<feature type="chain" id="PRO_5013297359" description="Glucose-methanol-choline oxidoreductase N-terminal domain-containing protein" evidence="10">
    <location>
        <begin position="19"/>
        <end position="607"/>
    </location>
</feature>
<evidence type="ECO:0000256" key="2">
    <source>
        <dbReference type="ARBA" id="ARBA00004496"/>
    </source>
</evidence>
<dbReference type="GO" id="GO:0050660">
    <property type="term" value="F:flavin adenine dinucleotide binding"/>
    <property type="evidence" value="ECO:0007669"/>
    <property type="project" value="InterPro"/>
</dbReference>
<dbReference type="Pfam" id="PF00732">
    <property type="entry name" value="GMC_oxred_N"/>
    <property type="match status" value="1"/>
</dbReference>
<feature type="signal peptide" evidence="10">
    <location>
        <begin position="1"/>
        <end position="18"/>
    </location>
</feature>
<evidence type="ECO:0000256" key="4">
    <source>
        <dbReference type="ARBA" id="ARBA00022490"/>
    </source>
</evidence>
<dbReference type="Proteomes" id="UP000191500">
    <property type="component" value="Unassembled WGS sequence"/>
</dbReference>
<dbReference type="InterPro" id="IPR012132">
    <property type="entry name" value="GMC_OxRdtase"/>
</dbReference>
<feature type="binding site" evidence="8">
    <location>
        <begin position="588"/>
        <end position="589"/>
    </location>
    <ligand>
        <name>FAD</name>
        <dbReference type="ChEBI" id="CHEBI:57692"/>
    </ligand>
</feature>
<dbReference type="Gene3D" id="3.30.560.10">
    <property type="entry name" value="Glucose Oxidase, domain 3"/>
    <property type="match status" value="1"/>
</dbReference>
<feature type="domain" description="Glucose-methanol-choline oxidoreductase N-terminal" evidence="12">
    <location>
        <begin position="306"/>
        <end position="320"/>
    </location>
</feature>
<evidence type="ECO:0000256" key="10">
    <source>
        <dbReference type="SAM" id="SignalP"/>
    </source>
</evidence>
<evidence type="ECO:0000256" key="9">
    <source>
        <dbReference type="RuleBase" id="RU003968"/>
    </source>
</evidence>
<evidence type="ECO:0000259" key="12">
    <source>
        <dbReference type="PROSITE" id="PS00624"/>
    </source>
</evidence>
<evidence type="ECO:0000256" key="8">
    <source>
        <dbReference type="PIRSR" id="PIRSR000137-2"/>
    </source>
</evidence>
<dbReference type="PROSITE" id="PS00624">
    <property type="entry name" value="GMC_OXRED_2"/>
    <property type="match status" value="1"/>
</dbReference>
<dbReference type="InterPro" id="IPR007867">
    <property type="entry name" value="GMC_OxRtase_C"/>
</dbReference>
<keyword evidence="8 9" id="KW-0274">FAD</keyword>
<dbReference type="AlphaFoldDB" id="A0A1V6UPK1"/>
<dbReference type="GO" id="GO:0044550">
    <property type="term" value="P:secondary metabolite biosynthetic process"/>
    <property type="evidence" value="ECO:0007669"/>
    <property type="project" value="TreeGrafter"/>
</dbReference>
<dbReference type="SUPFAM" id="SSF51905">
    <property type="entry name" value="FAD/NAD(P)-binding domain"/>
    <property type="match status" value="1"/>
</dbReference>
<feature type="active site" description="Proton acceptor" evidence="7">
    <location>
        <position position="587"/>
    </location>
</feature>
<evidence type="ECO:0000256" key="6">
    <source>
        <dbReference type="ARBA" id="ARBA00023180"/>
    </source>
</evidence>
<evidence type="ECO:0000313" key="13">
    <source>
        <dbReference type="EMBL" id="OQE40354.1"/>
    </source>
</evidence>
<keyword evidence="14" id="KW-1185">Reference proteome</keyword>
<dbReference type="PANTHER" id="PTHR11552">
    <property type="entry name" value="GLUCOSE-METHANOL-CHOLINE GMC OXIDOREDUCTASE"/>
    <property type="match status" value="1"/>
</dbReference>
<dbReference type="InterPro" id="IPR000172">
    <property type="entry name" value="GMC_OxRdtase_N"/>
</dbReference>
<reference evidence="14" key="1">
    <citation type="journal article" date="2017" name="Nat. Microbiol.">
        <title>Global analysis of biosynthetic gene clusters reveals vast potential of secondary metabolite production in Penicillium species.</title>
        <authorList>
            <person name="Nielsen J.C."/>
            <person name="Grijseels S."/>
            <person name="Prigent S."/>
            <person name="Ji B."/>
            <person name="Dainat J."/>
            <person name="Nielsen K.F."/>
            <person name="Frisvad J.C."/>
            <person name="Workman M."/>
            <person name="Nielsen J."/>
        </authorList>
    </citation>
    <scope>NUCLEOTIDE SEQUENCE [LARGE SCALE GENOMIC DNA]</scope>
    <source>
        <strain evidence="14">IBT 31321</strain>
    </source>
</reference>
<dbReference type="InterPro" id="IPR036188">
    <property type="entry name" value="FAD/NAD-bd_sf"/>
</dbReference>
<accession>A0A1V6UPK1</accession>
<keyword evidence="10" id="KW-0732">Signal</keyword>
<dbReference type="PIRSF" id="PIRSF000137">
    <property type="entry name" value="Alcohol_oxidase"/>
    <property type="match status" value="1"/>
</dbReference>
<comment type="similarity">
    <text evidence="3 9">Belongs to the GMC oxidoreductase family.</text>
</comment>
<feature type="binding site" evidence="8">
    <location>
        <begin position="542"/>
        <end position="543"/>
    </location>
    <ligand>
        <name>FAD</name>
        <dbReference type="ChEBI" id="CHEBI:57692"/>
    </ligand>
</feature>
<evidence type="ECO:0000256" key="3">
    <source>
        <dbReference type="ARBA" id="ARBA00010790"/>
    </source>
</evidence>
<dbReference type="PROSITE" id="PS00623">
    <property type="entry name" value="GMC_OXRED_1"/>
    <property type="match status" value="1"/>
</dbReference>
<keyword evidence="9" id="KW-0285">Flavoprotein</keyword>
<dbReference type="SUPFAM" id="SSF54373">
    <property type="entry name" value="FAD-linked reductases, C-terminal domain"/>
    <property type="match status" value="1"/>
</dbReference>
<keyword evidence="5" id="KW-0134">Cell wall</keyword>
<organism evidence="13 14">
    <name type="scientific">Penicillium coprophilum</name>
    <dbReference type="NCBI Taxonomy" id="36646"/>
    <lineage>
        <taxon>Eukaryota</taxon>
        <taxon>Fungi</taxon>
        <taxon>Dikarya</taxon>
        <taxon>Ascomycota</taxon>
        <taxon>Pezizomycotina</taxon>
        <taxon>Eurotiomycetes</taxon>
        <taxon>Eurotiomycetidae</taxon>
        <taxon>Eurotiales</taxon>
        <taxon>Aspergillaceae</taxon>
        <taxon>Penicillium</taxon>
    </lineage>
</organism>
<keyword evidence="4" id="KW-0963">Cytoplasm</keyword>
<comment type="caution">
    <text evidence="13">The sequence shown here is derived from an EMBL/GenBank/DDBJ whole genome shotgun (WGS) entry which is preliminary data.</text>
</comment>
<dbReference type="EMBL" id="MDDG01000006">
    <property type="protein sequence ID" value="OQE40354.1"/>
    <property type="molecule type" value="Genomic_DNA"/>
</dbReference>
<evidence type="ECO:0000256" key="7">
    <source>
        <dbReference type="PIRSR" id="PIRSR000137-1"/>
    </source>
</evidence>
<evidence type="ECO:0000259" key="11">
    <source>
        <dbReference type="PROSITE" id="PS00623"/>
    </source>
</evidence>
<dbReference type="Pfam" id="PF05199">
    <property type="entry name" value="GMC_oxred_C"/>
    <property type="match status" value="1"/>
</dbReference>
<dbReference type="GO" id="GO:0016614">
    <property type="term" value="F:oxidoreductase activity, acting on CH-OH group of donors"/>
    <property type="evidence" value="ECO:0007669"/>
    <property type="project" value="InterPro"/>
</dbReference>
<dbReference type="STRING" id="36646.A0A1V6UPK1"/>
<dbReference type="PANTHER" id="PTHR11552:SF138">
    <property type="entry name" value="DEHYDROGENASE PKFF-RELATED"/>
    <property type="match status" value="1"/>
</dbReference>
<comment type="cofactor">
    <cofactor evidence="8">
        <name>FAD</name>
        <dbReference type="ChEBI" id="CHEBI:57692"/>
    </cofactor>
</comment>
<dbReference type="GO" id="GO:0005737">
    <property type="term" value="C:cytoplasm"/>
    <property type="evidence" value="ECO:0007669"/>
    <property type="project" value="UniProtKB-SubCell"/>
</dbReference>
<keyword evidence="5" id="KW-0964">Secreted</keyword>
<comment type="subcellular location">
    <subcellularLocation>
        <location evidence="2">Cytoplasm</location>
    </subcellularLocation>
    <subcellularLocation>
        <location evidence="1">Secreted</location>
        <location evidence="1">Cell wall</location>
    </subcellularLocation>
</comment>